<dbReference type="PANTHER" id="PTHR11845:SF13">
    <property type="entry name" value="5'-DEOXYNUCLEOTIDASE HDDC2"/>
    <property type="match status" value="1"/>
</dbReference>
<evidence type="ECO:0000256" key="2">
    <source>
        <dbReference type="ARBA" id="ARBA00022801"/>
    </source>
</evidence>
<dbReference type="AlphaFoldDB" id="E4WUN6"/>
<keyword evidence="2" id="KW-0378">Hydrolase</keyword>
<accession>E4WUN6</accession>
<proteinExistence type="predicted"/>
<feature type="domain" description="HD" evidence="3">
    <location>
        <begin position="11"/>
        <end position="70"/>
    </location>
</feature>
<keyword evidence="1" id="KW-0479">Metal-binding</keyword>
<dbReference type="EMBL" id="FN653017">
    <property type="protein sequence ID" value="CBY21567.1"/>
    <property type="molecule type" value="Genomic_DNA"/>
</dbReference>
<dbReference type="GO" id="GO:0002953">
    <property type="term" value="F:5'-deoxynucleotidase activity"/>
    <property type="evidence" value="ECO:0007669"/>
    <property type="project" value="InterPro"/>
</dbReference>
<dbReference type="Gene3D" id="1.10.3210.10">
    <property type="entry name" value="Hypothetical protein af1432"/>
    <property type="match status" value="1"/>
</dbReference>
<dbReference type="GO" id="GO:0046872">
    <property type="term" value="F:metal ion binding"/>
    <property type="evidence" value="ECO:0007669"/>
    <property type="project" value="UniProtKB-KW"/>
</dbReference>
<evidence type="ECO:0000259" key="3">
    <source>
        <dbReference type="Pfam" id="PF13023"/>
    </source>
</evidence>
<evidence type="ECO:0000256" key="1">
    <source>
        <dbReference type="ARBA" id="ARBA00022723"/>
    </source>
</evidence>
<dbReference type="InterPro" id="IPR006674">
    <property type="entry name" value="HD_domain"/>
</dbReference>
<organism evidence="4">
    <name type="scientific">Oikopleura dioica</name>
    <name type="common">Tunicate</name>
    <dbReference type="NCBI Taxonomy" id="34765"/>
    <lineage>
        <taxon>Eukaryota</taxon>
        <taxon>Metazoa</taxon>
        <taxon>Chordata</taxon>
        <taxon>Tunicata</taxon>
        <taxon>Appendicularia</taxon>
        <taxon>Copelata</taxon>
        <taxon>Oikopleuridae</taxon>
        <taxon>Oikopleura</taxon>
    </lineage>
</organism>
<evidence type="ECO:0000313" key="4">
    <source>
        <dbReference type="EMBL" id="CBY21567.1"/>
    </source>
</evidence>
<sequence length="97" mass="11481">MNKLNLNKPDKETRDHIRELYDEYENQTTPEAKWVKDLDKLELIHQAISYERSDRLDLTGIIENTQAKVKTDAGKELLRELENERNAQKQKTTDKPE</sequence>
<gene>
    <name evidence="4" type="ORF">GSOID_T00009339001</name>
</gene>
<dbReference type="SUPFAM" id="SSF109604">
    <property type="entry name" value="HD-domain/PDEase-like"/>
    <property type="match status" value="1"/>
</dbReference>
<dbReference type="GO" id="GO:0005737">
    <property type="term" value="C:cytoplasm"/>
    <property type="evidence" value="ECO:0007669"/>
    <property type="project" value="TreeGrafter"/>
</dbReference>
<dbReference type="Proteomes" id="UP000001307">
    <property type="component" value="Unassembled WGS sequence"/>
</dbReference>
<evidence type="ECO:0000313" key="5">
    <source>
        <dbReference type="Proteomes" id="UP000001307"/>
    </source>
</evidence>
<protein>
    <recommendedName>
        <fullName evidence="3">HD domain-containing protein</fullName>
    </recommendedName>
</protein>
<dbReference type="OrthoDB" id="10254258at2759"/>
<reference evidence="4" key="1">
    <citation type="journal article" date="2010" name="Science">
        <title>Plasticity of animal genome architecture unmasked by rapid evolution of a pelagic tunicate.</title>
        <authorList>
            <person name="Denoeud F."/>
            <person name="Henriet S."/>
            <person name="Mungpakdee S."/>
            <person name="Aury J.M."/>
            <person name="Da Silva C."/>
            <person name="Brinkmann H."/>
            <person name="Mikhaleva J."/>
            <person name="Olsen L.C."/>
            <person name="Jubin C."/>
            <person name="Canestro C."/>
            <person name="Bouquet J.M."/>
            <person name="Danks G."/>
            <person name="Poulain J."/>
            <person name="Campsteijn C."/>
            <person name="Adamski M."/>
            <person name="Cross I."/>
            <person name="Yadetie F."/>
            <person name="Muffato M."/>
            <person name="Louis A."/>
            <person name="Butcher S."/>
            <person name="Tsagkogeorga G."/>
            <person name="Konrad A."/>
            <person name="Singh S."/>
            <person name="Jensen M.F."/>
            <person name="Cong E.H."/>
            <person name="Eikeseth-Otteraa H."/>
            <person name="Noel B."/>
            <person name="Anthouard V."/>
            <person name="Porcel B.M."/>
            <person name="Kachouri-Lafond R."/>
            <person name="Nishino A."/>
            <person name="Ugolini M."/>
            <person name="Chourrout P."/>
            <person name="Nishida H."/>
            <person name="Aasland R."/>
            <person name="Huzurbazar S."/>
            <person name="Westhof E."/>
            <person name="Delsuc F."/>
            <person name="Lehrach H."/>
            <person name="Reinhardt R."/>
            <person name="Weissenbach J."/>
            <person name="Roy S.W."/>
            <person name="Artiguenave F."/>
            <person name="Postlethwait J.H."/>
            <person name="Manak J.R."/>
            <person name="Thompson E.M."/>
            <person name="Jaillon O."/>
            <person name="Du Pasquier L."/>
            <person name="Boudinot P."/>
            <person name="Liberles D.A."/>
            <person name="Volff J.N."/>
            <person name="Philippe H."/>
            <person name="Lenhard B."/>
            <person name="Roest Crollius H."/>
            <person name="Wincker P."/>
            <person name="Chourrout D."/>
        </authorList>
    </citation>
    <scope>NUCLEOTIDE SEQUENCE [LARGE SCALE GENOMIC DNA]</scope>
</reference>
<name>E4WUN6_OIKDI</name>
<dbReference type="InterPro" id="IPR039356">
    <property type="entry name" value="YfbR/HDDC2"/>
</dbReference>
<dbReference type="PANTHER" id="PTHR11845">
    <property type="entry name" value="5'-DEOXYNUCLEOTIDASE HDDC2"/>
    <property type="match status" value="1"/>
</dbReference>
<keyword evidence="5" id="KW-1185">Reference proteome</keyword>
<dbReference type="InParanoid" id="E4WUN6"/>
<dbReference type="Pfam" id="PF13023">
    <property type="entry name" value="HD_3"/>
    <property type="match status" value="1"/>
</dbReference>